<dbReference type="PROSITE" id="PS50112">
    <property type="entry name" value="PAS"/>
    <property type="match status" value="1"/>
</dbReference>
<keyword evidence="8" id="KW-0547">Nucleotide-binding</keyword>
<evidence type="ECO:0000256" key="17">
    <source>
        <dbReference type="SAM" id="Coils"/>
    </source>
</evidence>
<keyword evidence="9" id="KW-0418">Kinase</keyword>
<feature type="domain" description="HPt" evidence="22">
    <location>
        <begin position="832"/>
        <end position="929"/>
    </location>
</feature>
<keyword evidence="17" id="KW-0175">Coiled coil</keyword>
<keyword evidence="7" id="KW-0812">Transmembrane</keyword>
<dbReference type="Gene3D" id="3.40.50.2300">
    <property type="match status" value="1"/>
</dbReference>
<evidence type="ECO:0000259" key="22">
    <source>
        <dbReference type="PROSITE" id="PS50894"/>
    </source>
</evidence>
<dbReference type="PROSITE" id="PS50110">
    <property type="entry name" value="RESPONSE_REGULATORY"/>
    <property type="match status" value="1"/>
</dbReference>
<dbReference type="InterPro" id="IPR004358">
    <property type="entry name" value="Sig_transdc_His_kin-like_C"/>
</dbReference>
<evidence type="ECO:0000256" key="6">
    <source>
        <dbReference type="ARBA" id="ARBA00022553"/>
    </source>
</evidence>
<keyword evidence="24" id="KW-1185">Reference proteome</keyword>
<feature type="domain" description="Histidine kinase" evidence="18">
    <location>
        <begin position="420"/>
        <end position="644"/>
    </location>
</feature>
<dbReference type="InterPro" id="IPR013655">
    <property type="entry name" value="PAS_fold_3"/>
</dbReference>
<dbReference type="RefSeq" id="WP_343185933.1">
    <property type="nucleotide sequence ID" value="NZ_JBCITM010000008.1"/>
</dbReference>
<sequence length="942" mass="105744">MKTTNRTKKLEQMEQLKLFQKIVNGLDYPFYVIDVNNYEVIMANKAALAGREHLPEKITCHKLTHGTDIPCDPEEHPCALLAVIRSGKAVVLEHIHVDAKGNSVDVEVHAHPLYNEEGEIDQVVEYSLDISDRKEMERLLAESEEIARKLTAAMDQTASTVVITDREGRIEYVNAAFTRASGYTLKEVRGENPRILKSDDKSSHEYRELWETISAGRDWRGRFCNQKKDGGLYWEEANISPIFNTAGEITHFIAVKEDITEQRKTEEALRKSESLLRASQTITRTGAWEWDVENQTMYWTDETYRLHGMEPGEVKAGSPEHIDQSLAGYNREDIPRISAAFQACLEAGKPYDMELPYTTRKGEKIWIRTSAEPVIEKGRVTRVIGTFMDITRRKSVEAELKKARDEAQKANEAKSRYLANMSHEIRNPMNAVIGLTHLALQTQLTPQQAEYLHRIDQSAKALLDLINDVLDFSKIEAGKMELESAPVDLETLVEQVKTVVETMAREKGLAIHFQIAPDVPQNVKGDAVRLSQILINLMSNGVKFTEAGSVSLSVRTGGSLKPGEEKLVFVVEDTGIGMTPLQLKHLFNPFRQGDVSTTRRFGGTGLGLSICRHLADLMGGELLVKSEPEKGSTFQFSVTLPLATTLEAPAEAVGMATPEEMSENLVGLRVLVVEDLEVNQMVARGILENWGVAVSVASSGYEALEMLKKGTYDLVLMDIRMPGMSGLTAVRRIRQHDQWRDLPVIAMTAEAMSGDREESLAAGMNDHVPKPIEPQQLYRTLLRWCLRKQSDIIGEATEDASLATTAMKVTDLLPESLPGIDVAEGLERFLGDREVFIQILEHVYEHRCKELNALRQAVDEENYTNVRFLTHRIKGMAGNISAYRLHETAQELEKLLADQQHTHLPAAFGEMEEAMIEIIEGLEPLVEGNKRNQERWNDTDNL</sequence>
<dbReference type="InterPro" id="IPR008207">
    <property type="entry name" value="Sig_transdc_His_kin_Hpt_dom"/>
</dbReference>
<keyword evidence="11" id="KW-1133">Transmembrane helix</keyword>
<evidence type="ECO:0000256" key="1">
    <source>
        <dbReference type="ARBA" id="ARBA00000085"/>
    </source>
</evidence>
<evidence type="ECO:0000259" key="21">
    <source>
        <dbReference type="PROSITE" id="PS50113"/>
    </source>
</evidence>
<feature type="modified residue" description="4-aspartylphosphate" evidence="16">
    <location>
        <position position="718"/>
    </location>
</feature>
<evidence type="ECO:0000256" key="2">
    <source>
        <dbReference type="ARBA" id="ARBA00004651"/>
    </source>
</evidence>
<organism evidence="23 24">
    <name type="scientific">Anoxynatronum sibiricum</name>
    <dbReference type="NCBI Taxonomy" id="210623"/>
    <lineage>
        <taxon>Bacteria</taxon>
        <taxon>Bacillati</taxon>
        <taxon>Bacillota</taxon>
        <taxon>Clostridia</taxon>
        <taxon>Eubacteriales</taxon>
        <taxon>Clostridiaceae</taxon>
        <taxon>Anoxynatronum</taxon>
    </lineage>
</organism>
<dbReference type="CDD" id="cd00082">
    <property type="entry name" value="HisKA"/>
    <property type="match status" value="1"/>
</dbReference>
<dbReference type="Pfam" id="PF02518">
    <property type="entry name" value="HATPase_c"/>
    <property type="match status" value="1"/>
</dbReference>
<evidence type="ECO:0000313" key="23">
    <source>
        <dbReference type="EMBL" id="MEN1760607.1"/>
    </source>
</evidence>
<keyword evidence="5" id="KW-1003">Cell membrane</keyword>
<comment type="function">
    <text evidence="14">May play the central regulatory role in sporulation. It may be an element of the effector pathway responsible for the activation of sporulation genes in response to nutritional stress. Spo0A may act in concert with spo0H (a sigma factor) to control the expression of some genes that are critical to the sporulation process.</text>
</comment>
<evidence type="ECO:0000256" key="4">
    <source>
        <dbReference type="ARBA" id="ARBA00018672"/>
    </source>
</evidence>
<evidence type="ECO:0000256" key="14">
    <source>
        <dbReference type="ARBA" id="ARBA00024867"/>
    </source>
</evidence>
<keyword evidence="6 16" id="KW-0597">Phosphoprotein</keyword>
<name>A0ABU9VTZ1_9CLOT</name>
<dbReference type="InterPro" id="IPR003594">
    <property type="entry name" value="HATPase_dom"/>
</dbReference>
<feature type="coiled-coil region" evidence="17">
    <location>
        <begin position="393"/>
        <end position="420"/>
    </location>
</feature>
<dbReference type="InterPro" id="IPR035965">
    <property type="entry name" value="PAS-like_dom_sf"/>
</dbReference>
<comment type="subcellular location">
    <subcellularLocation>
        <location evidence="2">Cell membrane</location>
        <topology evidence="2">Multi-pass membrane protein</topology>
    </subcellularLocation>
</comment>
<dbReference type="Pfam" id="PF01627">
    <property type="entry name" value="Hpt"/>
    <property type="match status" value="1"/>
</dbReference>
<dbReference type="SMART" id="SM00073">
    <property type="entry name" value="HPT"/>
    <property type="match status" value="1"/>
</dbReference>
<evidence type="ECO:0000256" key="7">
    <source>
        <dbReference type="ARBA" id="ARBA00022692"/>
    </source>
</evidence>
<evidence type="ECO:0000313" key="24">
    <source>
        <dbReference type="Proteomes" id="UP001407405"/>
    </source>
</evidence>
<dbReference type="Gene3D" id="1.20.120.160">
    <property type="entry name" value="HPT domain"/>
    <property type="match status" value="1"/>
</dbReference>
<evidence type="ECO:0000259" key="18">
    <source>
        <dbReference type="PROSITE" id="PS50109"/>
    </source>
</evidence>
<evidence type="ECO:0000259" key="19">
    <source>
        <dbReference type="PROSITE" id="PS50110"/>
    </source>
</evidence>
<proteinExistence type="predicted"/>
<dbReference type="SUPFAM" id="SSF52172">
    <property type="entry name" value="CheY-like"/>
    <property type="match status" value="1"/>
</dbReference>
<dbReference type="PANTHER" id="PTHR45339">
    <property type="entry name" value="HYBRID SIGNAL TRANSDUCTION HISTIDINE KINASE J"/>
    <property type="match status" value="1"/>
</dbReference>
<dbReference type="InterPro" id="IPR036097">
    <property type="entry name" value="HisK_dim/P_sf"/>
</dbReference>
<comment type="caution">
    <text evidence="23">The sequence shown here is derived from an EMBL/GenBank/DDBJ whole genome shotgun (WGS) entry which is preliminary data.</text>
</comment>
<dbReference type="InterPro" id="IPR036890">
    <property type="entry name" value="HATPase_C_sf"/>
</dbReference>
<feature type="domain" description="PAS" evidence="20">
    <location>
        <begin position="146"/>
        <end position="216"/>
    </location>
</feature>
<feature type="modified residue" description="Phosphohistidine" evidence="15">
    <location>
        <position position="871"/>
    </location>
</feature>
<dbReference type="SMART" id="SM00388">
    <property type="entry name" value="HisKA"/>
    <property type="match status" value="1"/>
</dbReference>
<evidence type="ECO:0000256" key="16">
    <source>
        <dbReference type="PROSITE-ProRule" id="PRU00169"/>
    </source>
</evidence>
<dbReference type="SMART" id="SM00448">
    <property type="entry name" value="REC"/>
    <property type="match status" value="1"/>
</dbReference>
<dbReference type="PROSITE" id="PS50894">
    <property type="entry name" value="HPT"/>
    <property type="match status" value="1"/>
</dbReference>
<dbReference type="PRINTS" id="PR00344">
    <property type="entry name" value="BCTRLSENSOR"/>
</dbReference>
<protein>
    <recommendedName>
        <fullName evidence="4">Stage 0 sporulation protein A homolog</fullName>
        <ecNumber evidence="3">2.7.13.3</ecNumber>
    </recommendedName>
</protein>
<dbReference type="EMBL" id="JBCITM010000008">
    <property type="protein sequence ID" value="MEN1760607.1"/>
    <property type="molecule type" value="Genomic_DNA"/>
</dbReference>
<evidence type="ECO:0000256" key="10">
    <source>
        <dbReference type="ARBA" id="ARBA00022840"/>
    </source>
</evidence>
<dbReference type="InterPro" id="IPR011006">
    <property type="entry name" value="CheY-like_superfamily"/>
</dbReference>
<dbReference type="InterPro" id="IPR000700">
    <property type="entry name" value="PAS-assoc_C"/>
</dbReference>
<dbReference type="SMART" id="SM00091">
    <property type="entry name" value="PAS"/>
    <property type="match status" value="2"/>
</dbReference>
<evidence type="ECO:0000259" key="20">
    <source>
        <dbReference type="PROSITE" id="PS50112"/>
    </source>
</evidence>
<evidence type="ECO:0000256" key="3">
    <source>
        <dbReference type="ARBA" id="ARBA00012438"/>
    </source>
</evidence>
<evidence type="ECO:0000256" key="8">
    <source>
        <dbReference type="ARBA" id="ARBA00022741"/>
    </source>
</evidence>
<dbReference type="Pfam" id="PF08447">
    <property type="entry name" value="PAS_3"/>
    <property type="match status" value="1"/>
</dbReference>
<evidence type="ECO:0000256" key="13">
    <source>
        <dbReference type="ARBA" id="ARBA00023136"/>
    </source>
</evidence>
<dbReference type="InterPro" id="IPR036641">
    <property type="entry name" value="HPT_dom_sf"/>
</dbReference>
<dbReference type="SMART" id="SM00387">
    <property type="entry name" value="HATPase_c"/>
    <property type="match status" value="1"/>
</dbReference>
<dbReference type="PANTHER" id="PTHR45339:SF1">
    <property type="entry name" value="HYBRID SIGNAL TRANSDUCTION HISTIDINE KINASE J"/>
    <property type="match status" value="1"/>
</dbReference>
<accession>A0ABU9VTZ1</accession>
<dbReference type="NCBIfam" id="TIGR00229">
    <property type="entry name" value="sensory_box"/>
    <property type="match status" value="2"/>
</dbReference>
<feature type="domain" description="PAC" evidence="21">
    <location>
        <begin position="351"/>
        <end position="402"/>
    </location>
</feature>
<dbReference type="SUPFAM" id="SSF55785">
    <property type="entry name" value="PYP-like sensor domain (PAS domain)"/>
    <property type="match status" value="3"/>
</dbReference>
<keyword evidence="13" id="KW-0472">Membrane</keyword>
<dbReference type="Gene3D" id="1.10.287.130">
    <property type="match status" value="1"/>
</dbReference>
<dbReference type="InterPro" id="IPR005467">
    <property type="entry name" value="His_kinase_dom"/>
</dbReference>
<feature type="domain" description="PAC" evidence="21">
    <location>
        <begin position="217"/>
        <end position="271"/>
    </location>
</feature>
<dbReference type="InterPro" id="IPR001789">
    <property type="entry name" value="Sig_transdc_resp-reg_receiver"/>
</dbReference>
<dbReference type="InterPro" id="IPR003661">
    <property type="entry name" value="HisK_dim/P_dom"/>
</dbReference>
<feature type="domain" description="Response regulatory" evidence="19">
    <location>
        <begin position="669"/>
        <end position="785"/>
    </location>
</feature>
<dbReference type="CDD" id="cd17546">
    <property type="entry name" value="REC_hyHK_CKI1_RcsC-like"/>
    <property type="match status" value="1"/>
</dbReference>
<evidence type="ECO:0000256" key="15">
    <source>
        <dbReference type="PROSITE-ProRule" id="PRU00110"/>
    </source>
</evidence>
<dbReference type="PROSITE" id="PS50113">
    <property type="entry name" value="PAC"/>
    <property type="match status" value="3"/>
</dbReference>
<evidence type="ECO:0000256" key="11">
    <source>
        <dbReference type="ARBA" id="ARBA00022989"/>
    </source>
</evidence>
<dbReference type="SMART" id="SM00086">
    <property type="entry name" value="PAC"/>
    <property type="match status" value="3"/>
</dbReference>
<dbReference type="PROSITE" id="PS50109">
    <property type="entry name" value="HIS_KIN"/>
    <property type="match status" value="1"/>
</dbReference>
<dbReference type="Pfam" id="PF00072">
    <property type="entry name" value="Response_reg"/>
    <property type="match status" value="1"/>
</dbReference>
<keyword evidence="12" id="KW-0902">Two-component regulatory system</keyword>
<comment type="catalytic activity">
    <reaction evidence="1">
        <text>ATP + protein L-histidine = ADP + protein N-phospho-L-histidine.</text>
        <dbReference type="EC" id="2.7.13.3"/>
    </reaction>
</comment>
<dbReference type="SUPFAM" id="SSF47384">
    <property type="entry name" value="Homodimeric domain of signal transducing histidine kinase"/>
    <property type="match status" value="1"/>
</dbReference>
<evidence type="ECO:0000256" key="9">
    <source>
        <dbReference type="ARBA" id="ARBA00022777"/>
    </source>
</evidence>
<dbReference type="CDD" id="cd16922">
    <property type="entry name" value="HATPase_EvgS-ArcB-TorS-like"/>
    <property type="match status" value="1"/>
</dbReference>
<evidence type="ECO:0000256" key="5">
    <source>
        <dbReference type="ARBA" id="ARBA00022475"/>
    </source>
</evidence>
<dbReference type="Proteomes" id="UP001407405">
    <property type="component" value="Unassembled WGS sequence"/>
</dbReference>
<dbReference type="Gene3D" id="3.30.450.20">
    <property type="entry name" value="PAS domain"/>
    <property type="match status" value="3"/>
</dbReference>
<dbReference type="Pfam" id="PF00512">
    <property type="entry name" value="HisKA"/>
    <property type="match status" value="1"/>
</dbReference>
<reference evidence="23 24" key="1">
    <citation type="submission" date="2024-04" db="EMBL/GenBank/DDBJ databases">
        <title>Genome sequencing and metabolic network reconstruction of aminoacids and betaine degradation by Anoxynatronum sibiricum.</title>
        <authorList>
            <person name="Detkova E.N."/>
            <person name="Boltjanskaja Y.V."/>
            <person name="Mardanov A.V."/>
            <person name="Kevbrin V."/>
        </authorList>
    </citation>
    <scope>NUCLEOTIDE SEQUENCE [LARGE SCALE GENOMIC DNA]</scope>
    <source>
        <strain evidence="23 24">Z-7981</strain>
    </source>
</reference>
<keyword evidence="9" id="KW-0808">Transferase</keyword>
<feature type="domain" description="PAC" evidence="21">
    <location>
        <begin position="90"/>
        <end position="142"/>
    </location>
</feature>
<dbReference type="Pfam" id="PF13426">
    <property type="entry name" value="PAS_9"/>
    <property type="match status" value="2"/>
</dbReference>
<keyword evidence="10" id="KW-0067">ATP-binding</keyword>
<dbReference type="Gene3D" id="3.30.565.10">
    <property type="entry name" value="Histidine kinase-like ATPase, C-terminal domain"/>
    <property type="match status" value="1"/>
</dbReference>
<dbReference type="InterPro" id="IPR001610">
    <property type="entry name" value="PAC"/>
</dbReference>
<dbReference type="CDD" id="cd00130">
    <property type="entry name" value="PAS"/>
    <property type="match status" value="2"/>
</dbReference>
<dbReference type="SUPFAM" id="SSF55874">
    <property type="entry name" value="ATPase domain of HSP90 chaperone/DNA topoisomerase II/histidine kinase"/>
    <property type="match status" value="1"/>
</dbReference>
<dbReference type="CDD" id="cd00088">
    <property type="entry name" value="HPT"/>
    <property type="match status" value="1"/>
</dbReference>
<dbReference type="InterPro" id="IPR000014">
    <property type="entry name" value="PAS"/>
</dbReference>
<dbReference type="SUPFAM" id="SSF47226">
    <property type="entry name" value="Histidine-containing phosphotransfer domain, HPT domain"/>
    <property type="match status" value="1"/>
</dbReference>
<gene>
    <name evidence="23" type="ORF">AAIG11_08995</name>
</gene>
<evidence type="ECO:0000256" key="12">
    <source>
        <dbReference type="ARBA" id="ARBA00023012"/>
    </source>
</evidence>
<dbReference type="EC" id="2.7.13.3" evidence="3"/>